<feature type="active site" description="Proton acceptor" evidence="7">
    <location>
        <position position="242"/>
    </location>
</feature>
<dbReference type="InterPro" id="IPR011004">
    <property type="entry name" value="Trimer_LpxA-like_sf"/>
</dbReference>
<dbReference type="Proteomes" id="UP001207736">
    <property type="component" value="Unassembled WGS sequence"/>
</dbReference>
<feature type="domain" description="Mannose-1-phosphate guanyltransferase C-terminal" evidence="9">
    <location>
        <begin position="103"/>
        <end position="182"/>
    </location>
</feature>
<dbReference type="Gene3D" id="3.40.1390.10">
    <property type="entry name" value="MurE/MurF, N-terminal domain"/>
    <property type="match status" value="1"/>
</dbReference>
<evidence type="ECO:0000259" key="8">
    <source>
        <dbReference type="Pfam" id="PF04613"/>
    </source>
</evidence>
<dbReference type="PANTHER" id="PTHR43378">
    <property type="entry name" value="UDP-3-O-ACYLGLUCOSAMINE N-ACYLTRANSFERASE"/>
    <property type="match status" value="1"/>
</dbReference>
<dbReference type="RefSeq" id="WP_264846429.1">
    <property type="nucleotide sequence ID" value="NZ_BPMA01000021.1"/>
</dbReference>
<evidence type="ECO:0000313" key="12">
    <source>
        <dbReference type="Proteomes" id="UP001207736"/>
    </source>
</evidence>
<dbReference type="GO" id="GO:0009245">
    <property type="term" value="P:lipid A biosynthetic process"/>
    <property type="evidence" value="ECO:0007669"/>
    <property type="project" value="UniProtKB-UniRule"/>
</dbReference>
<dbReference type="CDD" id="cd03352">
    <property type="entry name" value="LbH_LpxD"/>
    <property type="match status" value="1"/>
</dbReference>
<dbReference type="Pfam" id="PF00132">
    <property type="entry name" value="Hexapep"/>
    <property type="match status" value="2"/>
</dbReference>
<dbReference type="InterPro" id="IPR001451">
    <property type="entry name" value="Hexapep"/>
</dbReference>
<comment type="caution">
    <text evidence="10">The sequence shown here is derived from an EMBL/GenBank/DDBJ whole genome shotgun (WGS) entry which is preliminary data.</text>
</comment>
<dbReference type="InterPro" id="IPR007691">
    <property type="entry name" value="LpxD"/>
</dbReference>
<comment type="catalytic activity">
    <reaction evidence="7">
        <text>a UDP-3-O-[(3R)-3-hydroxyacyl]-alpha-D-glucosamine + a (3R)-hydroxyacyl-[ACP] = a UDP-2-N,3-O-bis[(3R)-3-hydroxyacyl]-alpha-D-glucosamine + holo-[ACP] + H(+)</text>
        <dbReference type="Rhea" id="RHEA:53836"/>
        <dbReference type="Rhea" id="RHEA-COMP:9685"/>
        <dbReference type="Rhea" id="RHEA-COMP:9945"/>
        <dbReference type="ChEBI" id="CHEBI:15378"/>
        <dbReference type="ChEBI" id="CHEBI:64479"/>
        <dbReference type="ChEBI" id="CHEBI:78827"/>
        <dbReference type="ChEBI" id="CHEBI:137740"/>
        <dbReference type="ChEBI" id="CHEBI:137748"/>
        <dbReference type="EC" id="2.3.1.191"/>
    </reaction>
</comment>
<keyword evidence="6 7" id="KW-0012">Acyltransferase</keyword>
<reference evidence="10 13" key="1">
    <citation type="submission" date="2021-11" db="EMBL/GenBank/DDBJ databases">
        <title>Draft genome sequence of Capnocytophaga sp. strain KC07075 isolated from cat oral cavity.</title>
        <authorList>
            <person name="Suzuki M."/>
            <person name="Imaoka K."/>
            <person name="Kimura M."/>
            <person name="Morikawa S."/>
            <person name="Maeda K."/>
        </authorList>
    </citation>
    <scope>NUCLEOTIDE SEQUENCE</scope>
    <source>
        <strain evidence="10">KC07075</strain>
        <strain evidence="11 13">KC07079</strain>
    </source>
</reference>
<accession>A0AAV5AUP8</accession>
<dbReference type="Proteomes" id="UP001208692">
    <property type="component" value="Unassembled WGS sequence"/>
</dbReference>
<dbReference type="Pfam" id="PF25087">
    <property type="entry name" value="GMPPB_C"/>
    <property type="match status" value="1"/>
</dbReference>
<feature type="domain" description="UDP-3-O-[3-hydroxymyristoyl] glucosamine N-acyltransferase non-repeat region" evidence="8">
    <location>
        <begin position="21"/>
        <end position="89"/>
    </location>
</feature>
<evidence type="ECO:0000256" key="7">
    <source>
        <dbReference type="HAMAP-Rule" id="MF_00523"/>
    </source>
</evidence>
<dbReference type="InterPro" id="IPR020573">
    <property type="entry name" value="UDP_GlcNAc_AcTrfase_non-rep"/>
</dbReference>
<comment type="pathway">
    <text evidence="7">Bacterial outer membrane biogenesis; LPS lipid A biosynthesis.</text>
</comment>
<keyword evidence="3 7" id="KW-0808">Transferase</keyword>
<dbReference type="AlphaFoldDB" id="A0AAV5AUP8"/>
<dbReference type="GO" id="GO:0016410">
    <property type="term" value="F:N-acyltransferase activity"/>
    <property type="evidence" value="ECO:0007669"/>
    <property type="project" value="InterPro"/>
</dbReference>
<comment type="function">
    <text evidence="7">Catalyzes the N-acylation of UDP-3-O-acylglucosamine using 3-hydroxyacyl-ACP as the acyl donor. Is involved in the biosynthesis of lipid A, a phosphorylated glycolipid that anchors the lipopolysaccharide to the outer membrane of the cell.</text>
</comment>
<evidence type="ECO:0000259" key="9">
    <source>
        <dbReference type="Pfam" id="PF25087"/>
    </source>
</evidence>
<dbReference type="SUPFAM" id="SSF51161">
    <property type="entry name" value="Trimeric LpxA-like enzymes"/>
    <property type="match status" value="1"/>
</dbReference>
<gene>
    <name evidence="7 10" type="primary">lpxD</name>
    <name evidence="10" type="ORF">RCZ15_19690</name>
    <name evidence="11" type="ORF">RCZ16_04990</name>
</gene>
<keyword evidence="5 7" id="KW-0443">Lipid metabolism</keyword>
<evidence type="ECO:0000256" key="5">
    <source>
        <dbReference type="ARBA" id="ARBA00023098"/>
    </source>
</evidence>
<proteinExistence type="inferred from homology"/>
<sequence>MKVKAIQISEILQGELVGNPDVEIFKLAKIEEGTKGAITFLANPKYRHHIYTTEASVVIVSDDFVPEQKIKSTLIKVNNPYSAFTKLLEYYHQMKLMNKVGIENPVYIAPSAKIGENVYIGAFVSIGENVVISNNVKIYPNTNIGENTSVGENTIIFSGVNIYSDTVIGKNCVLHSGVVIGGDGFGFAPQEDGHYKKVPQIGNVILEDNIEIGANTTIDKATLGSTIIRQGAKIDNLVQIAHNVEVGEHTVIASQSGIAGSTKIGSNCVIGGQVGIVGHISIGNGAKIQAQSGIASNIDDNEVVQGSPALGYMEYNKSYVVFRKLPQLAKKIHELEKYIIHKKQ</sequence>
<evidence type="ECO:0000313" key="10">
    <source>
        <dbReference type="EMBL" id="GJM50996.1"/>
    </source>
</evidence>
<evidence type="ECO:0000313" key="11">
    <source>
        <dbReference type="EMBL" id="GJM52181.1"/>
    </source>
</evidence>
<dbReference type="Pfam" id="PF04613">
    <property type="entry name" value="LpxD"/>
    <property type="match status" value="1"/>
</dbReference>
<dbReference type="NCBIfam" id="TIGR01853">
    <property type="entry name" value="lipid_A_lpxD"/>
    <property type="match status" value="1"/>
</dbReference>
<comment type="subunit">
    <text evidence="7">Homotrimer.</text>
</comment>
<evidence type="ECO:0000256" key="1">
    <source>
        <dbReference type="ARBA" id="ARBA00022516"/>
    </source>
</evidence>
<evidence type="ECO:0000256" key="3">
    <source>
        <dbReference type="ARBA" id="ARBA00022679"/>
    </source>
</evidence>
<organism evidence="10 12">
    <name type="scientific">Capnocytophaga catalasegens</name>
    <dbReference type="NCBI Taxonomy" id="1004260"/>
    <lineage>
        <taxon>Bacteria</taxon>
        <taxon>Pseudomonadati</taxon>
        <taxon>Bacteroidota</taxon>
        <taxon>Flavobacteriia</taxon>
        <taxon>Flavobacteriales</taxon>
        <taxon>Flavobacteriaceae</taxon>
        <taxon>Capnocytophaga</taxon>
    </lineage>
</organism>
<comment type="similarity">
    <text evidence="7">Belongs to the transferase hexapeptide repeat family. LpxD subfamily.</text>
</comment>
<protein>
    <recommendedName>
        <fullName evidence="7">UDP-3-O-acylglucosamine N-acyltransferase</fullName>
        <ecNumber evidence="7">2.3.1.191</ecNumber>
    </recommendedName>
</protein>
<evidence type="ECO:0000313" key="13">
    <source>
        <dbReference type="Proteomes" id="UP001208692"/>
    </source>
</evidence>
<dbReference type="InterPro" id="IPR056729">
    <property type="entry name" value="GMPPB_C"/>
</dbReference>
<keyword evidence="2 7" id="KW-0441">Lipid A biosynthesis</keyword>
<dbReference type="EMBL" id="BQKA01000036">
    <property type="protein sequence ID" value="GJM50996.1"/>
    <property type="molecule type" value="Genomic_DNA"/>
</dbReference>
<dbReference type="EC" id="2.3.1.191" evidence="7"/>
<dbReference type="GO" id="GO:0103118">
    <property type="term" value="F:UDP-3-O-[(3R)-3-hydroxyacyl]-glucosamine N-acyltransferase activity"/>
    <property type="evidence" value="ECO:0007669"/>
    <property type="project" value="UniProtKB-EC"/>
</dbReference>
<keyword evidence="4 7" id="KW-0677">Repeat</keyword>
<keyword evidence="1 7" id="KW-0444">Lipid biosynthesis</keyword>
<dbReference type="NCBIfam" id="NF002060">
    <property type="entry name" value="PRK00892.1"/>
    <property type="match status" value="1"/>
</dbReference>
<evidence type="ECO:0000256" key="2">
    <source>
        <dbReference type="ARBA" id="ARBA00022556"/>
    </source>
</evidence>
<dbReference type="PANTHER" id="PTHR43378:SF2">
    <property type="entry name" value="UDP-3-O-ACYLGLUCOSAMINE N-ACYLTRANSFERASE 1, MITOCHONDRIAL-RELATED"/>
    <property type="match status" value="1"/>
</dbReference>
<evidence type="ECO:0000256" key="4">
    <source>
        <dbReference type="ARBA" id="ARBA00022737"/>
    </source>
</evidence>
<name>A0AAV5AUP8_9FLAO</name>
<evidence type="ECO:0000256" key="6">
    <source>
        <dbReference type="ARBA" id="ARBA00023315"/>
    </source>
</evidence>
<dbReference type="EMBL" id="BQKB01000009">
    <property type="protein sequence ID" value="GJM52181.1"/>
    <property type="molecule type" value="Genomic_DNA"/>
</dbReference>
<dbReference type="GO" id="GO:0016020">
    <property type="term" value="C:membrane"/>
    <property type="evidence" value="ECO:0007669"/>
    <property type="project" value="GOC"/>
</dbReference>
<dbReference type="HAMAP" id="MF_00523">
    <property type="entry name" value="LpxD"/>
    <property type="match status" value="1"/>
</dbReference>
<keyword evidence="13" id="KW-1185">Reference proteome</keyword>
<dbReference type="Gene3D" id="2.160.10.10">
    <property type="entry name" value="Hexapeptide repeat proteins"/>
    <property type="match status" value="1"/>
</dbReference>